<dbReference type="InterPro" id="IPR005119">
    <property type="entry name" value="LysR_subst-bd"/>
</dbReference>
<dbReference type="PANTHER" id="PTHR30427:SF1">
    <property type="entry name" value="TRANSCRIPTIONAL ACTIVATOR PROTEIN LYSR"/>
    <property type="match status" value="1"/>
</dbReference>
<keyword evidence="4" id="KW-0804">Transcription</keyword>
<dbReference type="InterPro" id="IPR000847">
    <property type="entry name" value="LysR_HTH_N"/>
</dbReference>
<dbReference type="Pfam" id="PF00126">
    <property type="entry name" value="HTH_1"/>
    <property type="match status" value="1"/>
</dbReference>
<dbReference type="RefSeq" id="WP_043375067.1">
    <property type="nucleotide sequence ID" value="NZ_CP006704.1"/>
</dbReference>
<evidence type="ECO:0000256" key="2">
    <source>
        <dbReference type="ARBA" id="ARBA00023015"/>
    </source>
</evidence>
<feature type="domain" description="HTH lysR-type" evidence="5">
    <location>
        <begin position="5"/>
        <end position="62"/>
    </location>
</feature>
<organism evidence="6 7">
    <name type="scientific">Comamonas testosteroni TK102</name>
    <dbReference type="NCBI Taxonomy" id="1392005"/>
    <lineage>
        <taxon>Bacteria</taxon>
        <taxon>Pseudomonadati</taxon>
        <taxon>Pseudomonadota</taxon>
        <taxon>Betaproteobacteria</taxon>
        <taxon>Burkholderiales</taxon>
        <taxon>Comamonadaceae</taxon>
        <taxon>Comamonas</taxon>
    </lineage>
</organism>
<dbReference type="AlphaFoldDB" id="A0A076PT47"/>
<evidence type="ECO:0000313" key="7">
    <source>
        <dbReference type="Proteomes" id="UP000028782"/>
    </source>
</evidence>
<evidence type="ECO:0000256" key="3">
    <source>
        <dbReference type="ARBA" id="ARBA00023125"/>
    </source>
</evidence>
<reference evidence="6 7" key="1">
    <citation type="journal article" date="2014" name="Genome Announc.">
        <title>Complete Genome Sequence of Polychlorinated Biphenyl Degrader Comamonas testosteroni TK102 (NBRC 109938).</title>
        <authorList>
            <person name="Fukuda K."/>
            <person name="Hosoyama A."/>
            <person name="Tsuchikane K."/>
            <person name="Ohji S."/>
            <person name="Yamazoe A."/>
            <person name="Fujita N."/>
            <person name="Shintani M."/>
            <person name="Kimbara K."/>
        </authorList>
    </citation>
    <scope>NUCLEOTIDE SEQUENCE [LARGE SCALE GENOMIC DNA]</scope>
    <source>
        <strain evidence="6">TK102</strain>
    </source>
</reference>
<name>A0A076PT47_COMTE</name>
<evidence type="ECO:0000256" key="4">
    <source>
        <dbReference type="ARBA" id="ARBA00023163"/>
    </source>
</evidence>
<dbReference type="SUPFAM" id="SSF53850">
    <property type="entry name" value="Periplasmic binding protein-like II"/>
    <property type="match status" value="1"/>
</dbReference>
<dbReference type="InterPro" id="IPR037424">
    <property type="entry name" value="NocR_PBP2"/>
</dbReference>
<gene>
    <name evidence="6" type="ORF">O987_24080</name>
</gene>
<accession>A0A076PT47</accession>
<dbReference type="Proteomes" id="UP000028782">
    <property type="component" value="Chromosome"/>
</dbReference>
<dbReference type="Gene3D" id="1.10.10.10">
    <property type="entry name" value="Winged helix-like DNA-binding domain superfamily/Winged helix DNA-binding domain"/>
    <property type="match status" value="1"/>
</dbReference>
<dbReference type="GO" id="GO:0009089">
    <property type="term" value="P:lysine biosynthetic process via diaminopimelate"/>
    <property type="evidence" value="ECO:0007669"/>
    <property type="project" value="TreeGrafter"/>
</dbReference>
<dbReference type="EMBL" id="CP006704">
    <property type="protein sequence ID" value="AIJ48893.1"/>
    <property type="molecule type" value="Genomic_DNA"/>
</dbReference>
<dbReference type="PANTHER" id="PTHR30427">
    <property type="entry name" value="TRANSCRIPTIONAL ACTIVATOR PROTEIN LYSR"/>
    <property type="match status" value="1"/>
</dbReference>
<dbReference type="Pfam" id="PF03466">
    <property type="entry name" value="LysR_substrate"/>
    <property type="match status" value="1"/>
</dbReference>
<comment type="similarity">
    <text evidence="1">Belongs to the LysR transcriptional regulatory family.</text>
</comment>
<evidence type="ECO:0000313" key="6">
    <source>
        <dbReference type="EMBL" id="AIJ48893.1"/>
    </source>
</evidence>
<sequence length="296" mass="32279">MPRPLSFKEIEAFRAVMQTGTTTAAAQLLHTTQPSISRLLAQMQTGAGLKLFDMHKGRLRPTAEARELFSTVQQHFVGLDRIEHDLQGLRQFGAGTLRIGCTPALGLSIVPAALHNFLPYYPGTHISLQTLGTTHLREGLLHGQFDLVVSTMAIGSPELNASVLHQTRAVCVMHTDHPLAQRSSLHVKDLEGQLLLTLNSDDNIYLQLQRTMLKHDVRPGSTVETTYSSTICCLAAQGTGLGVVNPYVAATFASSLCIKPFLPECSVEVVLALPGHSAPSERTQRFIEELQKQLTA</sequence>
<dbReference type="SUPFAM" id="SSF46785">
    <property type="entry name" value="Winged helix' DNA-binding domain"/>
    <property type="match status" value="1"/>
</dbReference>
<dbReference type="InterPro" id="IPR036388">
    <property type="entry name" value="WH-like_DNA-bd_sf"/>
</dbReference>
<evidence type="ECO:0000256" key="1">
    <source>
        <dbReference type="ARBA" id="ARBA00009437"/>
    </source>
</evidence>
<dbReference type="GO" id="GO:0043565">
    <property type="term" value="F:sequence-specific DNA binding"/>
    <property type="evidence" value="ECO:0007669"/>
    <property type="project" value="TreeGrafter"/>
</dbReference>
<dbReference type="PROSITE" id="PS50931">
    <property type="entry name" value="HTH_LYSR"/>
    <property type="match status" value="1"/>
</dbReference>
<dbReference type="Gene3D" id="3.40.190.290">
    <property type="match status" value="1"/>
</dbReference>
<dbReference type="GO" id="GO:0003700">
    <property type="term" value="F:DNA-binding transcription factor activity"/>
    <property type="evidence" value="ECO:0007669"/>
    <property type="project" value="InterPro"/>
</dbReference>
<dbReference type="KEGG" id="ctes:O987_24080"/>
<dbReference type="GO" id="GO:0010628">
    <property type="term" value="P:positive regulation of gene expression"/>
    <property type="evidence" value="ECO:0007669"/>
    <property type="project" value="TreeGrafter"/>
</dbReference>
<dbReference type="CDD" id="cd08415">
    <property type="entry name" value="PBP2_LysR_opines_like"/>
    <property type="match status" value="1"/>
</dbReference>
<dbReference type="InterPro" id="IPR036390">
    <property type="entry name" value="WH_DNA-bd_sf"/>
</dbReference>
<keyword evidence="3" id="KW-0238">DNA-binding</keyword>
<evidence type="ECO:0000259" key="5">
    <source>
        <dbReference type="PROSITE" id="PS50931"/>
    </source>
</evidence>
<keyword evidence="2" id="KW-0805">Transcription regulation</keyword>
<proteinExistence type="inferred from homology"/>
<protein>
    <submittedName>
        <fullName evidence="6">LysR family transcriptional regulator</fullName>
    </submittedName>
</protein>
<dbReference type="HOGENOM" id="CLU_039613_6_3_4"/>